<sequence>MRTESWGYVHLMSYTSLLAMNYAEFRHACAYRELYSMYVYTNISPTVDELKCLQLPNHAGMDLKDFVNSTLPSTSCRQQKKVDHTARMADGSLSSNNFDDFTTPPPIKMLIKLKALIDYWHRLQKEERQKLSEKKLVIGQEKIKAHPSIKEVNESPFGTSNSIADPTNEEAPHEPSLMDFAKQTPAAEQTLPVVKNMRQSTQNINVSGGTNHEQIDKRFDDIEALMKKHHEEMKNQHKEMMLAVKKKHDAYQKNNDENIISTGDHKQDEKPSTESSLKFNFDDPAISRGTIEVQNVQKVSSTEISSNAFKKLIDIIASMSTPVVAMSVNSDDISQKVNLPYPSFQIDNVEVSNEPQHVDVIFHYLWKKSKHQKNQEYQYTTVNSLFKTYIDATYKRYFEDAVGDALSSQDDYKRDCGVFVAAYAEFLSERMSIFSSNVDPEYLRKGYATLI</sequence>
<comment type="caution">
    <text evidence="2">The sequence shown here is derived from an EMBL/GenBank/DDBJ whole genome shotgun (WGS) entry which is preliminary data.</text>
</comment>
<evidence type="ECO:0008006" key="4">
    <source>
        <dbReference type="Google" id="ProtNLM"/>
    </source>
</evidence>
<evidence type="ECO:0000256" key="1">
    <source>
        <dbReference type="SAM" id="MobiDB-lite"/>
    </source>
</evidence>
<proteinExistence type="predicted"/>
<keyword evidence="3" id="KW-1185">Reference proteome</keyword>
<name>A0A2G2WB68_CAPBA</name>
<protein>
    <recommendedName>
        <fullName evidence="4">Ubiquitin-like protease family profile domain-containing protein</fullName>
    </recommendedName>
</protein>
<gene>
    <name evidence="2" type="ORF">CQW23_16520</name>
</gene>
<reference evidence="3" key="2">
    <citation type="journal article" date="2017" name="J. Anim. Genet.">
        <title>Multiple reference genome sequences of hot pepper reveal the massive evolution of plant disease resistance genes by retroduplication.</title>
        <authorList>
            <person name="Kim S."/>
            <person name="Park J."/>
            <person name="Yeom S.-I."/>
            <person name="Kim Y.-M."/>
            <person name="Seo E."/>
            <person name="Kim K.-T."/>
            <person name="Kim M.-S."/>
            <person name="Lee J.M."/>
            <person name="Cheong K."/>
            <person name="Shin H.-S."/>
            <person name="Kim S.-B."/>
            <person name="Han K."/>
            <person name="Lee J."/>
            <person name="Park M."/>
            <person name="Lee H.-A."/>
            <person name="Lee H.-Y."/>
            <person name="Lee Y."/>
            <person name="Oh S."/>
            <person name="Lee J.H."/>
            <person name="Choi E."/>
            <person name="Choi E."/>
            <person name="Lee S.E."/>
            <person name="Jeon J."/>
            <person name="Kim H."/>
            <person name="Choi G."/>
            <person name="Song H."/>
            <person name="Lee J."/>
            <person name="Lee S.-C."/>
            <person name="Kwon J.-K."/>
            <person name="Lee H.-Y."/>
            <person name="Koo N."/>
            <person name="Hong Y."/>
            <person name="Kim R.W."/>
            <person name="Kang W.-H."/>
            <person name="Huh J.H."/>
            <person name="Kang B.-C."/>
            <person name="Yang T.-J."/>
            <person name="Lee Y.-H."/>
            <person name="Bennetzen J.L."/>
            <person name="Choi D."/>
        </authorList>
    </citation>
    <scope>NUCLEOTIDE SEQUENCE [LARGE SCALE GENOMIC DNA]</scope>
    <source>
        <strain evidence="3">cv. PBC81</strain>
    </source>
</reference>
<dbReference type="Gene3D" id="3.40.395.10">
    <property type="entry name" value="Adenoviral Proteinase, Chain A"/>
    <property type="match status" value="1"/>
</dbReference>
<dbReference type="OrthoDB" id="1680482at2759"/>
<dbReference type="Proteomes" id="UP000224567">
    <property type="component" value="Unassembled WGS sequence"/>
</dbReference>
<reference evidence="2 3" key="1">
    <citation type="journal article" date="2017" name="Genome Biol.">
        <title>New reference genome sequences of hot pepper reveal the massive evolution of plant disease-resistance genes by retroduplication.</title>
        <authorList>
            <person name="Kim S."/>
            <person name="Park J."/>
            <person name="Yeom S.I."/>
            <person name="Kim Y.M."/>
            <person name="Seo E."/>
            <person name="Kim K.T."/>
            <person name="Kim M.S."/>
            <person name="Lee J.M."/>
            <person name="Cheong K."/>
            <person name="Shin H.S."/>
            <person name="Kim S.B."/>
            <person name="Han K."/>
            <person name="Lee J."/>
            <person name="Park M."/>
            <person name="Lee H.A."/>
            <person name="Lee H.Y."/>
            <person name="Lee Y."/>
            <person name="Oh S."/>
            <person name="Lee J.H."/>
            <person name="Choi E."/>
            <person name="Choi E."/>
            <person name="Lee S.E."/>
            <person name="Jeon J."/>
            <person name="Kim H."/>
            <person name="Choi G."/>
            <person name="Song H."/>
            <person name="Lee J."/>
            <person name="Lee S.C."/>
            <person name="Kwon J.K."/>
            <person name="Lee H.Y."/>
            <person name="Koo N."/>
            <person name="Hong Y."/>
            <person name="Kim R.W."/>
            <person name="Kang W.H."/>
            <person name="Huh J.H."/>
            <person name="Kang B.C."/>
            <person name="Yang T.J."/>
            <person name="Lee Y.H."/>
            <person name="Bennetzen J.L."/>
            <person name="Choi D."/>
        </authorList>
    </citation>
    <scope>NUCLEOTIDE SEQUENCE [LARGE SCALE GENOMIC DNA]</scope>
    <source>
        <strain evidence="3">cv. PBC81</strain>
    </source>
</reference>
<dbReference type="EMBL" id="MLFT02000007">
    <property type="protein sequence ID" value="PHT42495.1"/>
    <property type="molecule type" value="Genomic_DNA"/>
</dbReference>
<accession>A0A2G2WB68</accession>
<dbReference type="AlphaFoldDB" id="A0A2G2WB68"/>
<organism evidence="2 3">
    <name type="scientific">Capsicum baccatum</name>
    <name type="common">Peruvian pepper</name>
    <dbReference type="NCBI Taxonomy" id="33114"/>
    <lineage>
        <taxon>Eukaryota</taxon>
        <taxon>Viridiplantae</taxon>
        <taxon>Streptophyta</taxon>
        <taxon>Embryophyta</taxon>
        <taxon>Tracheophyta</taxon>
        <taxon>Spermatophyta</taxon>
        <taxon>Magnoliopsida</taxon>
        <taxon>eudicotyledons</taxon>
        <taxon>Gunneridae</taxon>
        <taxon>Pentapetalae</taxon>
        <taxon>asterids</taxon>
        <taxon>lamiids</taxon>
        <taxon>Solanales</taxon>
        <taxon>Solanaceae</taxon>
        <taxon>Solanoideae</taxon>
        <taxon>Capsiceae</taxon>
        <taxon>Capsicum</taxon>
    </lineage>
</organism>
<evidence type="ECO:0000313" key="2">
    <source>
        <dbReference type="EMBL" id="PHT42495.1"/>
    </source>
</evidence>
<feature type="region of interest" description="Disordered" evidence="1">
    <location>
        <begin position="151"/>
        <end position="174"/>
    </location>
</feature>
<evidence type="ECO:0000313" key="3">
    <source>
        <dbReference type="Proteomes" id="UP000224567"/>
    </source>
</evidence>
<feature type="compositionally biased region" description="Polar residues" evidence="1">
    <location>
        <begin position="156"/>
        <end position="165"/>
    </location>
</feature>